<reference evidence="2 3" key="5">
    <citation type="journal article" date="2007" name="Extremophiles">
        <title>Intragenomic diversity of the V1 regions of 16S rRNA genes in high-alkaline protease-producing Bacillus clausii spp.</title>
        <authorList>
            <person name="Kageyama Y."/>
            <person name="Takaki Y."/>
            <person name="Shimamura S."/>
            <person name="Nishi S."/>
            <person name="Nogi Y."/>
            <person name="Uchimura K."/>
            <person name="Kobayashi T."/>
            <person name="Hitomi J."/>
            <person name="Ozaki K."/>
            <person name="Kawai S."/>
            <person name="Ito S."/>
            <person name="Horikoshi K."/>
        </authorList>
    </citation>
    <scope>NUCLEOTIDE SEQUENCE [LARGE SCALE GENOMIC DNA]</scope>
    <source>
        <strain evidence="2 3">KSM-K16</strain>
    </source>
</reference>
<dbReference type="eggNOG" id="ENOG50323AV">
    <property type="taxonomic scope" value="Bacteria"/>
</dbReference>
<dbReference type="EMBL" id="AP006627">
    <property type="protein sequence ID" value="BAD65396.1"/>
    <property type="molecule type" value="Genomic_DNA"/>
</dbReference>
<dbReference type="KEGG" id="bcl:ABC2862"/>
<reference evidence="2 3" key="3">
    <citation type="journal article" date="1997" name="Protein Eng.">
        <title>High-resolution crystal structure of M-protease: phylogeny aided analysis of the high-alkaline adaptation mechanism.</title>
        <authorList>
            <person name="Shirai T."/>
            <person name="Suzuki A."/>
            <person name="Yamane T."/>
            <person name="Ashida T."/>
            <person name="Kobayashi T."/>
            <person name="Ito S."/>
        </authorList>
    </citation>
    <scope>NUCLEOTIDE SEQUENCE [LARGE SCALE GENOMIC DNA]</scope>
    <source>
        <strain evidence="2 3">KSM-K16</strain>
    </source>
</reference>
<proteinExistence type="predicted"/>
<dbReference type="AlphaFoldDB" id="Q5WE14"/>
<gene>
    <name evidence="2" type="ordered locus">ABC2862</name>
</gene>
<dbReference type="InterPro" id="IPR009425">
    <property type="entry name" value="DSRM_SSAP"/>
</dbReference>
<accession>Q5WE14</accession>
<reference evidence="2 3" key="1">
    <citation type="journal article" date="1994" name="J. Ferment. Bioeng.">
        <title>Molecular cloning and nucleotide sequence of the gene for an alkaline protease from the alkalophilic Bacillus sp. KSM-K16.</title>
        <authorList>
            <person name="Hakamada Y."/>
            <person name="Kobayashi T."/>
            <person name="Hitomi J."/>
            <person name="Kawai S."/>
            <person name="Ito S."/>
        </authorList>
    </citation>
    <scope>NUCLEOTIDE SEQUENCE [LARGE SCALE GENOMIC DNA]</scope>
    <source>
        <strain evidence="2 3">KSM-K16</strain>
    </source>
</reference>
<name>Q5WE14_SHOC1</name>
<organism evidence="2 3">
    <name type="scientific">Shouchella clausii (strain KSM-K16)</name>
    <name type="common">Alkalihalobacillus clausii</name>
    <dbReference type="NCBI Taxonomy" id="66692"/>
    <lineage>
        <taxon>Bacteria</taxon>
        <taxon>Bacillati</taxon>
        <taxon>Bacillota</taxon>
        <taxon>Bacilli</taxon>
        <taxon>Bacillales</taxon>
        <taxon>Bacillaceae</taxon>
        <taxon>Shouchella</taxon>
    </lineage>
</organism>
<dbReference type="Proteomes" id="UP000001168">
    <property type="component" value="Chromosome"/>
</dbReference>
<evidence type="ECO:0000313" key="2">
    <source>
        <dbReference type="EMBL" id="BAD65396.1"/>
    </source>
</evidence>
<dbReference type="Pfam" id="PF06378">
    <property type="entry name" value="SSAP_Sak"/>
    <property type="match status" value="1"/>
</dbReference>
<evidence type="ECO:0000313" key="3">
    <source>
        <dbReference type="Proteomes" id="UP000001168"/>
    </source>
</evidence>
<reference evidence="2 3" key="2">
    <citation type="journal article" date="1995" name="Appl. Microbiol. Biotechnol.">
        <title>Purification and properties of an alkaline protease from alkalophilic Bacillus sp. KSM-K16.</title>
        <authorList>
            <person name="Kobayashi T."/>
            <person name="Hakamada Y."/>
            <person name="Adachi S."/>
            <person name="Hitomi J."/>
            <person name="Yoshimatsu T."/>
            <person name="Koike K."/>
            <person name="Kawai S."/>
            <person name="Ito S."/>
        </authorList>
    </citation>
    <scope>NUCLEOTIDE SEQUENCE [LARGE SCALE GENOMIC DNA]</scope>
    <source>
        <strain evidence="2 3">KSM-K16</strain>
    </source>
</reference>
<dbReference type="STRING" id="66692.ABC2862"/>
<keyword evidence="3" id="KW-1185">Reference proteome</keyword>
<feature type="domain" description="SSAP RNA binding" evidence="1">
    <location>
        <begin position="7"/>
        <end position="144"/>
    </location>
</feature>
<sequence length="200" mass="22986">MKKMTNHFEKLAAIDVSEHVERKGNFSYLSWAWAVDQLRRHDPSATWEVKRFDGMPYMKTELGYFVEVEVTSNGIGMSQIHPVLDNRNKPIAKPTPFDINTSIQRCLVKAIALHGLGLYIYAGEDLPKVEEEKPSEKLMDNIKTTAFELSQLRNTDPATVFESMNIKNLSQLNKEQAEKALAVLEKWFKQAQEKIMNEQK</sequence>
<protein>
    <submittedName>
        <fullName evidence="2">Phage-related protein</fullName>
    </submittedName>
</protein>
<dbReference type="RefSeq" id="WP_011247704.1">
    <property type="nucleotide sequence ID" value="NC_006582.1"/>
</dbReference>
<reference evidence="3" key="4">
    <citation type="submission" date="2003-10" db="EMBL/GenBank/DDBJ databases">
        <title>The complete genome sequence of the alkaliphilic Bacillus clausii KSM-K16.</title>
        <authorList>
            <person name="Takaki Y."/>
            <person name="Kageyama Y."/>
            <person name="Shimamura S."/>
            <person name="Suzuki H."/>
            <person name="Nishi S."/>
            <person name="Hatada Y."/>
            <person name="Kawai S."/>
            <person name="Ito S."/>
            <person name="Horikoshi K."/>
        </authorList>
    </citation>
    <scope>NUCLEOTIDE SEQUENCE [LARGE SCALE GENOMIC DNA]</scope>
    <source>
        <strain evidence="3">KSM-K16</strain>
    </source>
</reference>
<dbReference type="HOGENOM" id="CLU_086324_3_0_9"/>
<evidence type="ECO:0000259" key="1">
    <source>
        <dbReference type="Pfam" id="PF06378"/>
    </source>
</evidence>